<dbReference type="GO" id="GO:0016740">
    <property type="term" value="F:transferase activity"/>
    <property type="evidence" value="ECO:0007669"/>
    <property type="project" value="UniProtKB-KW"/>
</dbReference>
<evidence type="ECO:0000313" key="2">
    <source>
        <dbReference type="Proteomes" id="UP000199632"/>
    </source>
</evidence>
<dbReference type="EMBL" id="FNQB01000005">
    <property type="protein sequence ID" value="SDZ64287.1"/>
    <property type="molecule type" value="Genomic_DNA"/>
</dbReference>
<dbReference type="Proteomes" id="UP000199632">
    <property type="component" value="Unassembled WGS sequence"/>
</dbReference>
<sequence>MCVLTAPEHRGRGLARAVAGAATTEALAVGLLPQWRARPEASRRVGRVLGYRELGWQLSVRLG</sequence>
<keyword evidence="2" id="KW-1185">Reference proteome</keyword>
<name>A0A1H3UPM0_9ACTN</name>
<dbReference type="InterPro" id="IPR027365">
    <property type="entry name" value="GNAT_acetyltra_YdfB-like"/>
</dbReference>
<organism evidence="1 2">
    <name type="scientific">Asanoa ishikariensis</name>
    <dbReference type="NCBI Taxonomy" id="137265"/>
    <lineage>
        <taxon>Bacteria</taxon>
        <taxon>Bacillati</taxon>
        <taxon>Actinomycetota</taxon>
        <taxon>Actinomycetes</taxon>
        <taxon>Micromonosporales</taxon>
        <taxon>Micromonosporaceae</taxon>
        <taxon>Asanoa</taxon>
    </lineage>
</organism>
<proteinExistence type="predicted"/>
<reference evidence="2" key="1">
    <citation type="submission" date="2016-10" db="EMBL/GenBank/DDBJ databases">
        <authorList>
            <person name="Varghese N."/>
            <person name="Submissions S."/>
        </authorList>
    </citation>
    <scope>NUCLEOTIDE SEQUENCE [LARGE SCALE GENOMIC DNA]</scope>
    <source>
        <strain evidence="2">DSM 44718</strain>
    </source>
</reference>
<accession>A0A1H3UPM0</accession>
<dbReference type="InterPro" id="IPR016181">
    <property type="entry name" value="Acyl_CoA_acyltransferase"/>
</dbReference>
<dbReference type="SUPFAM" id="SSF55729">
    <property type="entry name" value="Acyl-CoA N-acyltransferases (Nat)"/>
    <property type="match status" value="1"/>
</dbReference>
<dbReference type="Pfam" id="PF12746">
    <property type="entry name" value="GNAT_acetyltran"/>
    <property type="match status" value="1"/>
</dbReference>
<keyword evidence="1" id="KW-0808">Transferase</keyword>
<evidence type="ECO:0000313" key="1">
    <source>
        <dbReference type="EMBL" id="SDZ64287.1"/>
    </source>
</evidence>
<dbReference type="AlphaFoldDB" id="A0A1H3UPM0"/>
<protein>
    <submittedName>
        <fullName evidence="1">GNAT acetyltransferase</fullName>
    </submittedName>
</protein>
<dbReference type="Gene3D" id="3.40.630.30">
    <property type="match status" value="1"/>
</dbReference>
<gene>
    <name evidence="1" type="ORF">SAMN05421684_7714</name>
</gene>
<dbReference type="STRING" id="137265.SAMN05421684_7714"/>